<evidence type="ECO:0000259" key="6">
    <source>
        <dbReference type="SMART" id="SM00849"/>
    </source>
</evidence>
<gene>
    <name evidence="7" type="ORF">GHK86_07790</name>
</gene>
<sequence>MELFVLPLGECCCDYEVIAPGVRDGHRVHIPVNAFLIRLPDDRLVLVDTGMSRLHVRDPELTWRGTPNGEALLPAMRKEDSLLFRLAQLEVAPQDIDFVINTHLHFDHAGNNDLLGRATFFVQRDQYEQAKGNPSFPNQYWNLPSLSYELLDGATELWGGIEVRATPGHCEGHQSVVVRLPETGTVILCGDAVYCQDNFDRDAWDGQADPELARQSAHELRHLAEHDGALMVYGHDPEQFHTLRKAPEASYR</sequence>
<dbReference type="InterPro" id="IPR001279">
    <property type="entry name" value="Metallo-B-lactamas"/>
</dbReference>
<keyword evidence="3" id="KW-0479">Metal-binding</keyword>
<comment type="similarity">
    <text evidence="2">Belongs to the metallo-beta-lactamase superfamily.</text>
</comment>
<evidence type="ECO:0000256" key="3">
    <source>
        <dbReference type="ARBA" id="ARBA00022723"/>
    </source>
</evidence>
<dbReference type="PANTHER" id="PTHR42978">
    <property type="entry name" value="QUORUM-QUENCHING LACTONASE YTNP-RELATED-RELATED"/>
    <property type="match status" value="1"/>
</dbReference>
<comment type="cofactor">
    <cofactor evidence="1">
        <name>Zn(2+)</name>
        <dbReference type="ChEBI" id="CHEBI:29105"/>
    </cofactor>
</comment>
<dbReference type="InterPro" id="IPR036866">
    <property type="entry name" value="RibonucZ/Hydroxyglut_hydro"/>
</dbReference>
<feature type="domain" description="Metallo-beta-lactamase" evidence="6">
    <location>
        <begin position="31"/>
        <end position="235"/>
    </location>
</feature>
<dbReference type="Pfam" id="PF00753">
    <property type="entry name" value="Lactamase_B"/>
    <property type="match status" value="1"/>
</dbReference>
<evidence type="ECO:0000313" key="8">
    <source>
        <dbReference type="Proteomes" id="UP000437736"/>
    </source>
</evidence>
<dbReference type="PANTHER" id="PTHR42978:SF7">
    <property type="entry name" value="METALLO-HYDROLASE RV2300C-RELATED"/>
    <property type="match status" value="1"/>
</dbReference>
<dbReference type="SMART" id="SM00849">
    <property type="entry name" value="Lactamase_B"/>
    <property type="match status" value="1"/>
</dbReference>
<evidence type="ECO:0000256" key="1">
    <source>
        <dbReference type="ARBA" id="ARBA00001947"/>
    </source>
</evidence>
<dbReference type="CDD" id="cd07729">
    <property type="entry name" value="AHL_lactonase_MBL-fold"/>
    <property type="match status" value="1"/>
</dbReference>
<dbReference type="SUPFAM" id="SSF56281">
    <property type="entry name" value="Metallo-hydrolase/oxidoreductase"/>
    <property type="match status" value="1"/>
</dbReference>
<dbReference type="Gene3D" id="3.60.15.10">
    <property type="entry name" value="Ribonuclease Z/Hydroxyacylglutathione hydrolase-like"/>
    <property type="match status" value="1"/>
</dbReference>
<name>A0ABW9QTI8_9ACTN</name>
<dbReference type="Proteomes" id="UP000437736">
    <property type="component" value="Unassembled WGS sequence"/>
</dbReference>
<evidence type="ECO:0000256" key="4">
    <source>
        <dbReference type="ARBA" id="ARBA00022801"/>
    </source>
</evidence>
<comment type="caution">
    <text evidence="7">The sequence shown here is derived from an EMBL/GenBank/DDBJ whole genome shotgun (WGS) entry which is preliminary data.</text>
</comment>
<organism evidence="7 8">
    <name type="scientific">Acidiferrimicrobium australe</name>
    <dbReference type="NCBI Taxonomy" id="2664430"/>
    <lineage>
        <taxon>Bacteria</taxon>
        <taxon>Bacillati</taxon>
        <taxon>Actinomycetota</taxon>
        <taxon>Acidimicrobiia</taxon>
        <taxon>Acidimicrobiales</taxon>
        <taxon>Acidimicrobiaceae</taxon>
        <taxon>Acidiferrimicrobium</taxon>
    </lineage>
</organism>
<dbReference type="EMBL" id="WJHE01000345">
    <property type="protein sequence ID" value="MST32622.1"/>
    <property type="molecule type" value="Genomic_DNA"/>
</dbReference>
<keyword evidence="8" id="KW-1185">Reference proteome</keyword>
<keyword evidence="5" id="KW-0862">Zinc</keyword>
<evidence type="ECO:0000256" key="5">
    <source>
        <dbReference type="ARBA" id="ARBA00022833"/>
    </source>
</evidence>
<evidence type="ECO:0000313" key="7">
    <source>
        <dbReference type="EMBL" id="MST32622.1"/>
    </source>
</evidence>
<accession>A0ABW9QTI8</accession>
<protein>
    <submittedName>
        <fullName evidence="7">MBL fold metallo-hydrolase</fullName>
    </submittedName>
</protein>
<dbReference type="InterPro" id="IPR051013">
    <property type="entry name" value="MBL_superfamily_lactonases"/>
</dbReference>
<proteinExistence type="inferred from homology"/>
<evidence type="ECO:0000256" key="2">
    <source>
        <dbReference type="ARBA" id="ARBA00007749"/>
    </source>
</evidence>
<reference evidence="7 8" key="1">
    <citation type="submission" date="2019-11" db="EMBL/GenBank/DDBJ databases">
        <title>Acidiferrimicrobium australis gen. nov., sp. nov., an acidophilic and obligately heterotrophic, member of the Actinobacteria that catalyses dissimilatory oxido- reduction of iron isolated from metal-rich acidic water in Chile.</title>
        <authorList>
            <person name="Gonzalez D."/>
            <person name="Huber K."/>
            <person name="Hedrich S."/>
            <person name="Rojas-Villalobos C."/>
            <person name="Quatrini R."/>
            <person name="Dinamarca M.A."/>
            <person name="Schwarz A."/>
            <person name="Canales C."/>
            <person name="Nancucheo I."/>
        </authorList>
    </citation>
    <scope>NUCLEOTIDE SEQUENCE [LARGE SCALE GENOMIC DNA]</scope>
    <source>
        <strain evidence="7 8">USS-CCA1</strain>
    </source>
</reference>
<keyword evidence="4" id="KW-0378">Hydrolase</keyword>